<comment type="caution">
    <text evidence="1">The sequence shown here is derived from an EMBL/GenBank/DDBJ whole genome shotgun (WGS) entry which is preliminary data.</text>
</comment>
<evidence type="ECO:0000313" key="2">
    <source>
        <dbReference type="Proteomes" id="UP001634394"/>
    </source>
</evidence>
<evidence type="ECO:0000313" key="1">
    <source>
        <dbReference type="EMBL" id="KAL3861061.1"/>
    </source>
</evidence>
<dbReference type="AlphaFoldDB" id="A0ABD3VIQ6"/>
<accession>A0ABD3VIQ6</accession>
<proteinExistence type="predicted"/>
<sequence length="69" mass="8168">MLIYQSVHFKTSGDIMNGIQSMRSHEVYDLETTYPPINCNQTQAVSYSQLKSFNGIYYIYFKMTTLWNR</sequence>
<organism evidence="1 2">
    <name type="scientific">Sinanodonta woodiana</name>
    <name type="common">Chinese pond mussel</name>
    <name type="synonym">Anodonta woodiana</name>
    <dbReference type="NCBI Taxonomy" id="1069815"/>
    <lineage>
        <taxon>Eukaryota</taxon>
        <taxon>Metazoa</taxon>
        <taxon>Spiralia</taxon>
        <taxon>Lophotrochozoa</taxon>
        <taxon>Mollusca</taxon>
        <taxon>Bivalvia</taxon>
        <taxon>Autobranchia</taxon>
        <taxon>Heteroconchia</taxon>
        <taxon>Palaeoheterodonta</taxon>
        <taxon>Unionida</taxon>
        <taxon>Unionoidea</taxon>
        <taxon>Unionidae</taxon>
        <taxon>Unioninae</taxon>
        <taxon>Sinanodonta</taxon>
    </lineage>
</organism>
<gene>
    <name evidence="1" type="ORF">ACJMK2_007147</name>
</gene>
<dbReference type="EMBL" id="JBJQND010000011">
    <property type="protein sequence ID" value="KAL3861061.1"/>
    <property type="molecule type" value="Genomic_DNA"/>
</dbReference>
<dbReference type="Proteomes" id="UP001634394">
    <property type="component" value="Unassembled WGS sequence"/>
</dbReference>
<keyword evidence="2" id="KW-1185">Reference proteome</keyword>
<name>A0ABD3VIQ6_SINWO</name>
<reference evidence="1 2" key="1">
    <citation type="submission" date="2024-11" db="EMBL/GenBank/DDBJ databases">
        <title>Chromosome-level genome assembly of the freshwater bivalve Anodonta woodiana.</title>
        <authorList>
            <person name="Chen X."/>
        </authorList>
    </citation>
    <scope>NUCLEOTIDE SEQUENCE [LARGE SCALE GENOMIC DNA]</scope>
    <source>
        <strain evidence="1">MN2024</strain>
        <tissue evidence="1">Gills</tissue>
    </source>
</reference>
<protein>
    <submittedName>
        <fullName evidence="1">Uncharacterized protein</fullName>
    </submittedName>
</protein>